<feature type="coiled-coil region" evidence="1">
    <location>
        <begin position="45"/>
        <end position="111"/>
    </location>
</feature>
<keyword evidence="1" id="KW-0175">Coiled coil</keyword>
<dbReference type="EMBL" id="JBHTKL010000001">
    <property type="protein sequence ID" value="MFD1018922.1"/>
    <property type="molecule type" value="Genomic_DNA"/>
</dbReference>
<name>A0ABW3KYF5_9BACI</name>
<dbReference type="RefSeq" id="WP_386057790.1">
    <property type="nucleotide sequence ID" value="NZ_JBHTKL010000001.1"/>
</dbReference>
<protein>
    <recommendedName>
        <fullName evidence="5">Polymer-forming cytoskeletal protein</fullName>
    </recommendedName>
</protein>
<evidence type="ECO:0000256" key="1">
    <source>
        <dbReference type="SAM" id="Coils"/>
    </source>
</evidence>
<keyword evidence="4" id="KW-1185">Reference proteome</keyword>
<keyword evidence="2" id="KW-0812">Transmembrane</keyword>
<comment type="caution">
    <text evidence="3">The sequence shown here is derived from an EMBL/GenBank/DDBJ whole genome shotgun (WGS) entry which is preliminary data.</text>
</comment>
<accession>A0ABW3KYF5</accession>
<sequence>MANPQLNNEKGYALLVVLLVISLISILGLGLMGLTVNSMNFVNANKNLLESKTVAEQEVDETMAKIQEEIGDLNSNLDRGVADIDFVINQIDALLNNLETSLANGQRLERRLINDGSEGVYLERVDLFIPLEDSSRSLVHTFTFSTIADVFRYSAVSPGNMYLNGAPYINGDMYVGGNLRLDNYAEYIYGGYEREKTSWPAIEGDLTVKDNYEYLYIWLLNWYREFDPVPFNLEKYFSVIPNISEEEPAITPINVIEHINGKNYDLDPYDQFNSKQVGTYNNKNKNTVINSDMKYRELRVKGNGSLTIKGDLVVEDSLTMEQGSYLAVEGSIQVKGSADLSGTLRIKKENHLYIENNADIENLDMEGKMYINGRVLIENELNTNSTIYVRNGGEIRNLSNNVNGGTLVVISDDSLQVSNNNLYNPEPKVMDAYLYTNSELEMFGVGSNIQINGGLYGDPVILNAVKGDTREGYRDLIFESDQDSIPPEKSRLSIYYKDDLILNPPDGIPTVEKVTLKELDSQFVE</sequence>
<organism evidence="3 4">
    <name type="scientific">Thalassobacillus hwangdonensis</name>
    <dbReference type="NCBI Taxonomy" id="546108"/>
    <lineage>
        <taxon>Bacteria</taxon>
        <taxon>Bacillati</taxon>
        <taxon>Bacillota</taxon>
        <taxon>Bacilli</taxon>
        <taxon>Bacillales</taxon>
        <taxon>Bacillaceae</taxon>
        <taxon>Thalassobacillus</taxon>
    </lineage>
</organism>
<evidence type="ECO:0000313" key="3">
    <source>
        <dbReference type="EMBL" id="MFD1018922.1"/>
    </source>
</evidence>
<keyword evidence="2" id="KW-0472">Membrane</keyword>
<proteinExistence type="predicted"/>
<feature type="transmembrane region" description="Helical" evidence="2">
    <location>
        <begin position="12"/>
        <end position="36"/>
    </location>
</feature>
<reference evidence="4" key="1">
    <citation type="journal article" date="2019" name="Int. J. Syst. Evol. Microbiol.">
        <title>The Global Catalogue of Microorganisms (GCM) 10K type strain sequencing project: providing services to taxonomists for standard genome sequencing and annotation.</title>
        <authorList>
            <consortium name="The Broad Institute Genomics Platform"/>
            <consortium name="The Broad Institute Genome Sequencing Center for Infectious Disease"/>
            <person name="Wu L."/>
            <person name="Ma J."/>
        </authorList>
    </citation>
    <scope>NUCLEOTIDE SEQUENCE [LARGE SCALE GENOMIC DNA]</scope>
    <source>
        <strain evidence="4">CCUG 56607</strain>
    </source>
</reference>
<evidence type="ECO:0000256" key="2">
    <source>
        <dbReference type="SAM" id="Phobius"/>
    </source>
</evidence>
<evidence type="ECO:0008006" key="5">
    <source>
        <dbReference type="Google" id="ProtNLM"/>
    </source>
</evidence>
<gene>
    <name evidence="3" type="ORF">ACFQ2J_06890</name>
</gene>
<evidence type="ECO:0000313" key="4">
    <source>
        <dbReference type="Proteomes" id="UP001596990"/>
    </source>
</evidence>
<keyword evidence="2" id="KW-1133">Transmembrane helix</keyword>
<dbReference type="Proteomes" id="UP001596990">
    <property type="component" value="Unassembled WGS sequence"/>
</dbReference>